<reference evidence="2" key="1">
    <citation type="submission" date="2021-06" db="EMBL/GenBank/DDBJ databases">
        <authorList>
            <person name="Kallberg Y."/>
            <person name="Tangrot J."/>
            <person name="Rosling A."/>
        </authorList>
    </citation>
    <scope>NUCLEOTIDE SEQUENCE</scope>
    <source>
        <strain evidence="2">FL966</strain>
    </source>
</reference>
<comment type="caution">
    <text evidence="2">The sequence shown here is derived from an EMBL/GenBank/DDBJ whole genome shotgun (WGS) entry which is preliminary data.</text>
</comment>
<evidence type="ECO:0000313" key="3">
    <source>
        <dbReference type="Proteomes" id="UP000789759"/>
    </source>
</evidence>
<dbReference type="GO" id="GO:0006210">
    <property type="term" value="P:thymine catabolic process"/>
    <property type="evidence" value="ECO:0007669"/>
    <property type="project" value="TreeGrafter"/>
</dbReference>
<gene>
    <name evidence="2" type="ORF">CPELLU_LOCUS15272</name>
</gene>
<dbReference type="PANTHER" id="PTHR43866">
    <property type="entry name" value="MALONATE-SEMIALDEHYDE DEHYDROGENASE"/>
    <property type="match status" value="1"/>
</dbReference>
<dbReference type="GO" id="GO:0005739">
    <property type="term" value="C:mitochondrion"/>
    <property type="evidence" value="ECO:0007669"/>
    <property type="project" value="TreeGrafter"/>
</dbReference>
<accession>A0A9N9J2C3</accession>
<sequence length="172" mass="19871">MSLSLPPTGYFTSCEALIQYAQKHAFDHGYAVSIKRSERNKFVYLYCDRDGLYRNKMNYTNETCQKATRLQLINCLFELHGKIENGQWYLTVKNANHNYKASEDISGRVKNYNTISIIVITTNHQLTKEEQQNVQQMSVASICSWEILSTLRQGNSDIKAIAKAIYNTWNKI</sequence>
<dbReference type="OrthoDB" id="2405024at2759"/>
<dbReference type="GO" id="GO:0004491">
    <property type="term" value="F:methylmalonate-semialdehyde dehydrogenase (acylating, NAD) activity"/>
    <property type="evidence" value="ECO:0007669"/>
    <property type="project" value="InterPro"/>
</dbReference>
<comment type="similarity">
    <text evidence="1">Belongs to the aldehyde dehydrogenase family.</text>
</comment>
<evidence type="ECO:0000256" key="1">
    <source>
        <dbReference type="ARBA" id="ARBA00009986"/>
    </source>
</evidence>
<dbReference type="PANTHER" id="PTHR43866:SF3">
    <property type="entry name" value="METHYLMALONATE-SEMIALDEHYDE DEHYDROGENASE [ACYLATING], MITOCHONDRIAL"/>
    <property type="match status" value="1"/>
</dbReference>
<proteinExistence type="inferred from homology"/>
<keyword evidence="3" id="KW-1185">Reference proteome</keyword>
<dbReference type="InterPro" id="IPR010061">
    <property type="entry name" value="MeMal-semiAld_DH"/>
</dbReference>
<organism evidence="2 3">
    <name type="scientific">Cetraspora pellucida</name>
    <dbReference type="NCBI Taxonomy" id="1433469"/>
    <lineage>
        <taxon>Eukaryota</taxon>
        <taxon>Fungi</taxon>
        <taxon>Fungi incertae sedis</taxon>
        <taxon>Mucoromycota</taxon>
        <taxon>Glomeromycotina</taxon>
        <taxon>Glomeromycetes</taxon>
        <taxon>Diversisporales</taxon>
        <taxon>Gigasporaceae</taxon>
        <taxon>Cetraspora</taxon>
    </lineage>
</organism>
<dbReference type="GO" id="GO:0006574">
    <property type="term" value="P:L-valine catabolic process"/>
    <property type="evidence" value="ECO:0007669"/>
    <property type="project" value="TreeGrafter"/>
</dbReference>
<dbReference type="EMBL" id="CAJVQA010019769">
    <property type="protein sequence ID" value="CAG8760534.1"/>
    <property type="molecule type" value="Genomic_DNA"/>
</dbReference>
<protein>
    <submittedName>
        <fullName evidence="2">3746_t:CDS:1</fullName>
    </submittedName>
</protein>
<name>A0A9N9J2C3_9GLOM</name>
<evidence type="ECO:0000313" key="2">
    <source>
        <dbReference type="EMBL" id="CAG8760534.1"/>
    </source>
</evidence>
<dbReference type="AlphaFoldDB" id="A0A9N9J2C3"/>
<dbReference type="Proteomes" id="UP000789759">
    <property type="component" value="Unassembled WGS sequence"/>
</dbReference>